<feature type="region of interest" description="Disordered" evidence="1">
    <location>
        <begin position="24"/>
        <end position="58"/>
    </location>
</feature>
<dbReference type="WBParaSite" id="jg10895">
    <property type="protein sequence ID" value="jg10895"/>
    <property type="gene ID" value="jg10895"/>
</dbReference>
<name>A0A915CN84_9BILA</name>
<evidence type="ECO:0000313" key="2">
    <source>
        <dbReference type="Proteomes" id="UP000887574"/>
    </source>
</evidence>
<feature type="compositionally biased region" description="Polar residues" evidence="1">
    <location>
        <begin position="48"/>
        <end position="58"/>
    </location>
</feature>
<keyword evidence="2" id="KW-1185">Reference proteome</keyword>
<feature type="compositionally biased region" description="Basic and acidic residues" evidence="1">
    <location>
        <begin position="35"/>
        <end position="44"/>
    </location>
</feature>
<protein>
    <submittedName>
        <fullName evidence="3">Uncharacterized protein</fullName>
    </submittedName>
</protein>
<reference evidence="3" key="1">
    <citation type="submission" date="2022-11" db="UniProtKB">
        <authorList>
            <consortium name="WormBaseParasite"/>
        </authorList>
    </citation>
    <scope>IDENTIFICATION</scope>
</reference>
<dbReference type="Proteomes" id="UP000887574">
    <property type="component" value="Unplaced"/>
</dbReference>
<dbReference type="AlphaFoldDB" id="A0A915CN84"/>
<proteinExistence type="predicted"/>
<evidence type="ECO:0000313" key="3">
    <source>
        <dbReference type="WBParaSite" id="jg10895"/>
    </source>
</evidence>
<organism evidence="2 3">
    <name type="scientific">Ditylenchus dipsaci</name>
    <dbReference type="NCBI Taxonomy" id="166011"/>
    <lineage>
        <taxon>Eukaryota</taxon>
        <taxon>Metazoa</taxon>
        <taxon>Ecdysozoa</taxon>
        <taxon>Nematoda</taxon>
        <taxon>Chromadorea</taxon>
        <taxon>Rhabditida</taxon>
        <taxon>Tylenchina</taxon>
        <taxon>Tylenchomorpha</taxon>
        <taxon>Sphaerularioidea</taxon>
        <taxon>Anguinidae</taxon>
        <taxon>Anguininae</taxon>
        <taxon>Ditylenchus</taxon>
    </lineage>
</organism>
<sequence>VSSESIFTSLYSKKLEAEIQIGQRRTAKEIRRRPKEFFKPRISDAPKSANQPDYTTEH</sequence>
<accession>A0A915CN84</accession>
<evidence type="ECO:0000256" key="1">
    <source>
        <dbReference type="SAM" id="MobiDB-lite"/>
    </source>
</evidence>